<dbReference type="Proteomes" id="UP000295632">
    <property type="component" value="Unassembled WGS sequence"/>
</dbReference>
<evidence type="ECO:0000256" key="1">
    <source>
        <dbReference type="ARBA" id="ARBA00009741"/>
    </source>
</evidence>
<dbReference type="PANTHER" id="PTHR43648:SF1">
    <property type="entry name" value="ELECTRON TRANSFER FLAVOPROTEIN BETA SUBUNIT LYSINE METHYLTRANSFERASE"/>
    <property type="match status" value="1"/>
</dbReference>
<keyword evidence="4 6" id="KW-0808">Transferase</keyword>
<evidence type="ECO:0000256" key="4">
    <source>
        <dbReference type="ARBA" id="ARBA00022679"/>
    </source>
</evidence>
<reference evidence="7 8" key="1">
    <citation type="submission" date="2019-03" db="EMBL/GenBank/DDBJ databases">
        <title>Genomic Encyclopedia of Type Strains, Phase IV (KMG-IV): sequencing the most valuable type-strain genomes for metagenomic binning, comparative biology and taxonomic classification.</title>
        <authorList>
            <person name="Goeker M."/>
        </authorList>
    </citation>
    <scope>NUCLEOTIDE SEQUENCE [LARGE SCALE GENOMIC DNA]</scope>
    <source>
        <strain evidence="7 8">DSM 28697</strain>
    </source>
</reference>
<accession>A0A4R6TX21</accession>
<feature type="binding site" evidence="6">
    <location>
        <position position="181"/>
    </location>
    <ligand>
        <name>S-adenosyl-L-methionine</name>
        <dbReference type="ChEBI" id="CHEBI:59789"/>
    </ligand>
</feature>
<sequence length="312" mass="34127">MNWIELQVRLHREAVEALHYELDQMNASGIVTEDPKDAYETEGRPFGVLPADIDPDVDEDEVLVKAYFSEQHSRATIEQQVRTFIDTLPSFGLRIGKVKVASDLRPEEDWAHAWKTHYHPIRLTERVIVEPPWEPSDEKVDIRITMDPGMAFGTGDHATTALCVQALDKYLIPGQKVIDVGTGSGILAIAAAKLGASSVKAFDIDAMAADIAKQNVEVNGVASVVDVGTNHLLQGIEEGADVIVANILAEIVIEMASDAVRLLSPGGALIVSGIIEEKKELVAQALKREGIHDIQEEQQEGWVALIAKKEFV</sequence>
<evidence type="ECO:0000256" key="6">
    <source>
        <dbReference type="HAMAP-Rule" id="MF_00735"/>
    </source>
</evidence>
<dbReference type="GO" id="GO:0005737">
    <property type="term" value="C:cytoplasm"/>
    <property type="evidence" value="ECO:0007669"/>
    <property type="project" value="UniProtKB-SubCell"/>
</dbReference>
<organism evidence="7 8">
    <name type="scientific">Aureibacillus halotolerans</name>
    <dbReference type="NCBI Taxonomy" id="1508390"/>
    <lineage>
        <taxon>Bacteria</taxon>
        <taxon>Bacillati</taxon>
        <taxon>Bacillota</taxon>
        <taxon>Bacilli</taxon>
        <taxon>Bacillales</taxon>
        <taxon>Bacillaceae</taxon>
        <taxon>Aureibacillus</taxon>
    </lineage>
</organism>
<dbReference type="OrthoDB" id="9785995at2"/>
<keyword evidence="5 6" id="KW-0949">S-adenosyl-L-methionine</keyword>
<comment type="caution">
    <text evidence="7">The sequence shown here is derived from an EMBL/GenBank/DDBJ whole genome shotgun (WGS) entry which is preliminary data.</text>
</comment>
<feature type="binding site" evidence="6">
    <location>
        <position position="160"/>
    </location>
    <ligand>
        <name>S-adenosyl-L-methionine</name>
        <dbReference type="ChEBI" id="CHEBI:59789"/>
    </ligand>
</feature>
<name>A0A4R6TX21_9BACI</name>
<dbReference type="Gene3D" id="3.40.50.150">
    <property type="entry name" value="Vaccinia Virus protein VP39"/>
    <property type="match status" value="1"/>
</dbReference>
<dbReference type="EMBL" id="SNYJ01000011">
    <property type="protein sequence ID" value="TDQ38051.1"/>
    <property type="molecule type" value="Genomic_DNA"/>
</dbReference>
<dbReference type="InterPro" id="IPR050078">
    <property type="entry name" value="Ribosomal_L11_MeTrfase_PrmA"/>
</dbReference>
<feature type="binding site" evidence="6">
    <location>
        <position position="246"/>
    </location>
    <ligand>
        <name>S-adenosyl-L-methionine</name>
        <dbReference type="ChEBI" id="CHEBI:59789"/>
    </ligand>
</feature>
<comment type="catalytic activity">
    <reaction evidence="6">
        <text>L-lysyl-[protein] + 3 S-adenosyl-L-methionine = N(6),N(6),N(6)-trimethyl-L-lysyl-[protein] + 3 S-adenosyl-L-homocysteine + 3 H(+)</text>
        <dbReference type="Rhea" id="RHEA:54192"/>
        <dbReference type="Rhea" id="RHEA-COMP:9752"/>
        <dbReference type="Rhea" id="RHEA-COMP:13826"/>
        <dbReference type="ChEBI" id="CHEBI:15378"/>
        <dbReference type="ChEBI" id="CHEBI:29969"/>
        <dbReference type="ChEBI" id="CHEBI:57856"/>
        <dbReference type="ChEBI" id="CHEBI:59789"/>
        <dbReference type="ChEBI" id="CHEBI:61961"/>
    </reaction>
</comment>
<evidence type="ECO:0000256" key="2">
    <source>
        <dbReference type="ARBA" id="ARBA00022490"/>
    </source>
</evidence>
<dbReference type="RefSeq" id="WP_133581094.1">
    <property type="nucleotide sequence ID" value="NZ_SNYJ01000011.1"/>
</dbReference>
<comment type="function">
    <text evidence="6">Methylates ribosomal protein L11.</text>
</comment>
<keyword evidence="3 6" id="KW-0489">Methyltransferase</keyword>
<evidence type="ECO:0000313" key="8">
    <source>
        <dbReference type="Proteomes" id="UP000295632"/>
    </source>
</evidence>
<protein>
    <recommendedName>
        <fullName evidence="6">Ribosomal protein L11 methyltransferase</fullName>
        <shortName evidence="6">L11 Mtase</shortName>
        <ecNumber evidence="6">2.1.1.-</ecNumber>
    </recommendedName>
</protein>
<dbReference type="AlphaFoldDB" id="A0A4R6TX21"/>
<dbReference type="GO" id="GO:0016279">
    <property type="term" value="F:protein-lysine N-methyltransferase activity"/>
    <property type="evidence" value="ECO:0007669"/>
    <property type="project" value="RHEA"/>
</dbReference>
<dbReference type="HAMAP" id="MF_00735">
    <property type="entry name" value="Methyltr_PrmA"/>
    <property type="match status" value="1"/>
</dbReference>
<keyword evidence="7" id="KW-0689">Ribosomal protein</keyword>
<keyword evidence="7" id="KW-0687">Ribonucleoprotein</keyword>
<keyword evidence="2 6" id="KW-0963">Cytoplasm</keyword>
<dbReference type="PIRSF" id="PIRSF000401">
    <property type="entry name" value="RPL11_MTase"/>
    <property type="match status" value="1"/>
</dbReference>
<evidence type="ECO:0000256" key="3">
    <source>
        <dbReference type="ARBA" id="ARBA00022603"/>
    </source>
</evidence>
<gene>
    <name evidence="6" type="primary">prmA</name>
    <name evidence="7" type="ORF">EV213_111132</name>
</gene>
<dbReference type="InterPro" id="IPR029063">
    <property type="entry name" value="SAM-dependent_MTases_sf"/>
</dbReference>
<comment type="similarity">
    <text evidence="1 6">Belongs to the methyltransferase superfamily. PrmA family.</text>
</comment>
<feature type="binding site" evidence="6">
    <location>
        <position position="203"/>
    </location>
    <ligand>
        <name>S-adenosyl-L-methionine</name>
        <dbReference type="ChEBI" id="CHEBI:59789"/>
    </ligand>
</feature>
<dbReference type="EC" id="2.1.1.-" evidence="6"/>
<dbReference type="CDD" id="cd02440">
    <property type="entry name" value="AdoMet_MTases"/>
    <property type="match status" value="1"/>
</dbReference>
<dbReference type="NCBIfam" id="TIGR00406">
    <property type="entry name" value="prmA"/>
    <property type="match status" value="1"/>
</dbReference>
<dbReference type="SUPFAM" id="SSF53335">
    <property type="entry name" value="S-adenosyl-L-methionine-dependent methyltransferases"/>
    <property type="match status" value="1"/>
</dbReference>
<dbReference type="PANTHER" id="PTHR43648">
    <property type="entry name" value="ELECTRON TRANSFER FLAVOPROTEIN BETA SUBUNIT LYSINE METHYLTRANSFERASE"/>
    <property type="match status" value="1"/>
</dbReference>
<dbReference type="GO" id="GO:0005840">
    <property type="term" value="C:ribosome"/>
    <property type="evidence" value="ECO:0007669"/>
    <property type="project" value="UniProtKB-KW"/>
</dbReference>
<proteinExistence type="inferred from homology"/>
<evidence type="ECO:0000313" key="7">
    <source>
        <dbReference type="EMBL" id="TDQ38051.1"/>
    </source>
</evidence>
<dbReference type="Pfam" id="PF06325">
    <property type="entry name" value="PrmA"/>
    <property type="match status" value="1"/>
</dbReference>
<dbReference type="GO" id="GO:0032259">
    <property type="term" value="P:methylation"/>
    <property type="evidence" value="ECO:0007669"/>
    <property type="project" value="UniProtKB-KW"/>
</dbReference>
<comment type="subcellular location">
    <subcellularLocation>
        <location evidence="6">Cytoplasm</location>
    </subcellularLocation>
</comment>
<keyword evidence="8" id="KW-1185">Reference proteome</keyword>
<dbReference type="InterPro" id="IPR004498">
    <property type="entry name" value="Ribosomal_PrmA_MeTrfase"/>
</dbReference>
<evidence type="ECO:0000256" key="5">
    <source>
        <dbReference type="ARBA" id="ARBA00022691"/>
    </source>
</evidence>